<protein>
    <submittedName>
        <fullName evidence="1">Uncharacterized protein</fullName>
    </submittedName>
</protein>
<dbReference type="Proteomes" id="UP001060085">
    <property type="component" value="Linkage Group LG07"/>
</dbReference>
<accession>A0ACB9ZWN3</accession>
<sequence length="288" mass="32635">MILKKFRLNSYKSIEESEIEFEISDLEGQYHKGLMMIFATISLPMEKQILNQVWQVGSSVINGKFPAVHAFQPENLSSMSKLDLVTGQSILSSSQDNSRLRNKNVHGMLNAVSWGILFPVGIMIARYLRTFADPVWFYVHVACQLSSYIVGVAGWATGFKLGSQSKGIQYTSHRDFGITLSCLATLQIFALFLRPKKDHKYRFYWNIYHHGIGYGVLVVGIINVFKGLQILSPKREWKLAYIIFIASLGGIAICLEVITWTLFLKKKPRKSTKPYDNSSNGRQQPLTS</sequence>
<evidence type="ECO:0000313" key="1">
    <source>
        <dbReference type="EMBL" id="KAI5653037.1"/>
    </source>
</evidence>
<comment type="caution">
    <text evidence="1">The sequence shown here is derived from an EMBL/GenBank/DDBJ whole genome shotgun (WGS) entry which is preliminary data.</text>
</comment>
<keyword evidence="2" id="KW-1185">Reference proteome</keyword>
<name>A0ACB9ZWN3_CATRO</name>
<gene>
    <name evidence="1" type="ORF">M9H77_30224</name>
</gene>
<dbReference type="EMBL" id="CM044707">
    <property type="protein sequence ID" value="KAI5653037.1"/>
    <property type="molecule type" value="Genomic_DNA"/>
</dbReference>
<evidence type="ECO:0000313" key="2">
    <source>
        <dbReference type="Proteomes" id="UP001060085"/>
    </source>
</evidence>
<reference evidence="2" key="1">
    <citation type="journal article" date="2023" name="Nat. Plants">
        <title>Single-cell RNA sequencing provides a high-resolution roadmap for understanding the multicellular compartmentation of specialized metabolism.</title>
        <authorList>
            <person name="Sun S."/>
            <person name="Shen X."/>
            <person name="Li Y."/>
            <person name="Li Y."/>
            <person name="Wang S."/>
            <person name="Li R."/>
            <person name="Zhang H."/>
            <person name="Shen G."/>
            <person name="Guo B."/>
            <person name="Wei J."/>
            <person name="Xu J."/>
            <person name="St-Pierre B."/>
            <person name="Chen S."/>
            <person name="Sun C."/>
        </authorList>
    </citation>
    <scope>NUCLEOTIDE SEQUENCE [LARGE SCALE GENOMIC DNA]</scope>
</reference>
<organism evidence="1 2">
    <name type="scientific">Catharanthus roseus</name>
    <name type="common">Madagascar periwinkle</name>
    <name type="synonym">Vinca rosea</name>
    <dbReference type="NCBI Taxonomy" id="4058"/>
    <lineage>
        <taxon>Eukaryota</taxon>
        <taxon>Viridiplantae</taxon>
        <taxon>Streptophyta</taxon>
        <taxon>Embryophyta</taxon>
        <taxon>Tracheophyta</taxon>
        <taxon>Spermatophyta</taxon>
        <taxon>Magnoliopsida</taxon>
        <taxon>eudicotyledons</taxon>
        <taxon>Gunneridae</taxon>
        <taxon>Pentapetalae</taxon>
        <taxon>asterids</taxon>
        <taxon>lamiids</taxon>
        <taxon>Gentianales</taxon>
        <taxon>Apocynaceae</taxon>
        <taxon>Rauvolfioideae</taxon>
        <taxon>Vinceae</taxon>
        <taxon>Catharanthinae</taxon>
        <taxon>Catharanthus</taxon>
    </lineage>
</organism>
<proteinExistence type="predicted"/>